<dbReference type="EMBL" id="JAGKSP010000002">
    <property type="protein sequence ID" value="MBP3962444.1"/>
    <property type="molecule type" value="Genomic_DNA"/>
</dbReference>
<reference evidence="1 2" key="1">
    <citation type="submission" date="2021-04" db="EMBL/GenBank/DDBJ databases">
        <title>Paenibacillus sp. DLE-14 whole genome sequence.</title>
        <authorList>
            <person name="Ham Y.J."/>
        </authorList>
    </citation>
    <scope>NUCLEOTIDE SEQUENCE [LARGE SCALE GENOMIC DNA]</scope>
    <source>
        <strain evidence="1 2">DLE-14</strain>
    </source>
</reference>
<evidence type="ECO:0008006" key="3">
    <source>
        <dbReference type="Google" id="ProtNLM"/>
    </source>
</evidence>
<proteinExistence type="predicted"/>
<name>A0ABS5C8W4_9BACL</name>
<keyword evidence="2" id="KW-1185">Reference proteome</keyword>
<sequence>MPEFTQGSYGGESIRLANEHMRIDVHKRLTGWGWAEVFSADERFMGVLEHFGEVLLRDQEIPIRMESESYERTQSEEGESLTFKVKALVVQQKLKGTSFDTWIRYPFDAPLMDGEVKLTLVRDQPVLKLAYSFVSHYNLFVRYVRGPWVKVGADSFGAKKTDAIFPGVEWLEGEEWSSGTDWFKDPWALRVAPHPNKVAFPVMAVSHEGTAVGLSWDPALHATRWFNYRVHVQQPVFASPNFIDRRNHHLLGLMVPDAQTEHAENQIYAAAEPLELHPKQVVAWNAELVVIPGRSLDAVTDWITRSGGLPVPAAARWTYEDALDRIAQAYDERYWQQGQGFGTPQFEKGHSHRVPRFAEAYIERRKGTAIAASLQEKVDQCNAMNAASDTGIGESTAVERLLQKGLELLSHQREDGAFPFDPDGRHYMKDDFVVARAFLEPMGHAGDTALDLCVVPAIELLRLWQATGDERLKEGALRAIDYCLPMTRPEGGDFWETPLHSPNLFAAGHAAIANWLAHLATGEQVYKDKAVYWIRSVLPFTHLWQPADKPMLYNTKPCFCSSDWYFANWVRDHVQWEVLETFAESYRLGIDWAVIDPAIDWTRYREGITNAAMRWMIDHRDATWMPHNLQHTKAYYEQGLLDDCFADTHNSVTGLYGGMAIMPDAIAVNLLAITEG</sequence>
<dbReference type="RefSeq" id="WP_210656658.1">
    <property type="nucleotide sequence ID" value="NZ_JAGKSP010000002.1"/>
</dbReference>
<comment type="caution">
    <text evidence="1">The sequence shown here is derived from an EMBL/GenBank/DDBJ whole genome shotgun (WGS) entry which is preliminary data.</text>
</comment>
<protein>
    <recommendedName>
        <fullName evidence="3">Glucosidase YgjK</fullName>
    </recommendedName>
</protein>
<evidence type="ECO:0000313" key="1">
    <source>
        <dbReference type="EMBL" id="MBP3962444.1"/>
    </source>
</evidence>
<evidence type="ECO:0000313" key="2">
    <source>
        <dbReference type="Proteomes" id="UP000673394"/>
    </source>
</evidence>
<organism evidence="1 2">
    <name type="scientific">Paenibacillus lignilyticus</name>
    <dbReference type="NCBI Taxonomy" id="1172615"/>
    <lineage>
        <taxon>Bacteria</taxon>
        <taxon>Bacillati</taxon>
        <taxon>Bacillota</taxon>
        <taxon>Bacilli</taxon>
        <taxon>Bacillales</taxon>
        <taxon>Paenibacillaceae</taxon>
        <taxon>Paenibacillus</taxon>
    </lineage>
</organism>
<accession>A0ABS5C8W4</accession>
<dbReference type="SUPFAM" id="SSF48239">
    <property type="entry name" value="Terpenoid cyclases/Protein prenyltransferases"/>
    <property type="match status" value="1"/>
</dbReference>
<dbReference type="Proteomes" id="UP000673394">
    <property type="component" value="Unassembled WGS sequence"/>
</dbReference>
<gene>
    <name evidence="1" type="ORF">I8J30_06965</name>
</gene>
<dbReference type="InterPro" id="IPR008930">
    <property type="entry name" value="Terpenoid_cyclase/PrenylTrfase"/>
</dbReference>